<dbReference type="SUPFAM" id="SSF52540">
    <property type="entry name" value="P-loop containing nucleoside triphosphate hydrolases"/>
    <property type="match status" value="1"/>
</dbReference>
<evidence type="ECO:0000313" key="12">
    <source>
        <dbReference type="Proteomes" id="UP000287701"/>
    </source>
</evidence>
<keyword evidence="8" id="KW-0067">ATP-binding</keyword>
<organism evidence="11 12">
    <name type="scientific">Ornithobacterium rhinotracheale</name>
    <dbReference type="NCBI Taxonomy" id="28251"/>
    <lineage>
        <taxon>Bacteria</taxon>
        <taxon>Pseudomonadati</taxon>
        <taxon>Bacteroidota</taxon>
        <taxon>Flavobacteriia</taxon>
        <taxon>Flavobacteriales</taxon>
        <taxon>Weeksellaceae</taxon>
        <taxon>Ornithobacterium</taxon>
    </lineage>
</organism>
<keyword evidence="9" id="KW-0460">Magnesium</keyword>
<dbReference type="OrthoDB" id="9815896at2"/>
<sequence length="135" mass="15547">MQTFIAKTENDLPQIAQAIVAELNKPVVLFRGEMGVGKTTLITAMLQAMQSEDEASSPTYALVNEYETEKGTVYHFDFYRINSEEEAYDMGWEEYAYSGDFCFVEWPEKIENLLPENHHSINIENHDGERHISFT</sequence>
<keyword evidence="11" id="KW-0808">Transferase</keyword>
<evidence type="ECO:0000256" key="6">
    <source>
        <dbReference type="ARBA" id="ARBA00022723"/>
    </source>
</evidence>
<evidence type="ECO:0000256" key="1">
    <source>
        <dbReference type="ARBA" id="ARBA00004496"/>
    </source>
</evidence>
<proteinExistence type="inferred from homology"/>
<dbReference type="GO" id="GO:0016740">
    <property type="term" value="F:transferase activity"/>
    <property type="evidence" value="ECO:0007669"/>
    <property type="project" value="UniProtKB-KW"/>
</dbReference>
<dbReference type="InterPro" id="IPR003442">
    <property type="entry name" value="T6A_TsaE"/>
</dbReference>
<keyword evidence="6" id="KW-0479">Metal-binding</keyword>
<dbReference type="Gene3D" id="3.40.50.300">
    <property type="entry name" value="P-loop containing nucleotide triphosphate hydrolases"/>
    <property type="match status" value="1"/>
</dbReference>
<dbReference type="GO" id="GO:0005524">
    <property type="term" value="F:ATP binding"/>
    <property type="evidence" value="ECO:0007669"/>
    <property type="project" value="UniProtKB-KW"/>
</dbReference>
<keyword evidence="7" id="KW-0547">Nucleotide-binding</keyword>
<evidence type="ECO:0000256" key="2">
    <source>
        <dbReference type="ARBA" id="ARBA00007599"/>
    </source>
</evidence>
<dbReference type="Pfam" id="PF02367">
    <property type="entry name" value="TsaE"/>
    <property type="match status" value="1"/>
</dbReference>
<accession>A0A410JP95</accession>
<evidence type="ECO:0000256" key="4">
    <source>
        <dbReference type="ARBA" id="ARBA00022490"/>
    </source>
</evidence>
<keyword evidence="5" id="KW-0819">tRNA processing</keyword>
<dbReference type="NCBIfam" id="TIGR00150">
    <property type="entry name" value="T6A_YjeE"/>
    <property type="match status" value="1"/>
</dbReference>
<dbReference type="PANTHER" id="PTHR33540:SF2">
    <property type="entry name" value="TRNA THREONYLCARBAMOYLADENOSINE BIOSYNTHESIS PROTEIN TSAE"/>
    <property type="match status" value="1"/>
</dbReference>
<dbReference type="RefSeq" id="WP_128500474.1">
    <property type="nucleotide sequence ID" value="NZ_CP035107.1"/>
</dbReference>
<keyword evidence="4" id="KW-0963">Cytoplasm</keyword>
<dbReference type="AlphaFoldDB" id="A0A410JP95"/>
<evidence type="ECO:0000256" key="8">
    <source>
        <dbReference type="ARBA" id="ARBA00022840"/>
    </source>
</evidence>
<protein>
    <recommendedName>
        <fullName evidence="3">tRNA threonylcarbamoyladenosine biosynthesis protein TsaE</fullName>
    </recommendedName>
    <alternativeName>
        <fullName evidence="10">t(6)A37 threonylcarbamoyladenosine biosynthesis protein TsaE</fullName>
    </alternativeName>
</protein>
<evidence type="ECO:0000256" key="9">
    <source>
        <dbReference type="ARBA" id="ARBA00022842"/>
    </source>
</evidence>
<dbReference type="InterPro" id="IPR027417">
    <property type="entry name" value="P-loop_NTPase"/>
</dbReference>
<comment type="subcellular location">
    <subcellularLocation>
        <location evidence="1">Cytoplasm</location>
    </subcellularLocation>
</comment>
<evidence type="ECO:0000256" key="3">
    <source>
        <dbReference type="ARBA" id="ARBA00019010"/>
    </source>
</evidence>
<dbReference type="PANTHER" id="PTHR33540">
    <property type="entry name" value="TRNA THREONYLCARBAMOYLADENOSINE BIOSYNTHESIS PROTEIN TSAE"/>
    <property type="match status" value="1"/>
</dbReference>
<name>A0A410JP95_ORNRH</name>
<dbReference type="GO" id="GO:0005737">
    <property type="term" value="C:cytoplasm"/>
    <property type="evidence" value="ECO:0007669"/>
    <property type="project" value="UniProtKB-SubCell"/>
</dbReference>
<gene>
    <name evidence="11" type="primary">tsaE</name>
    <name evidence="11" type="ORF">EQP59_00575</name>
</gene>
<reference evidence="11 12" key="1">
    <citation type="submission" date="2019-01" db="EMBL/GenBank/DDBJ databases">
        <title>Whole Genome of Ornithobacterium rhinotracheale FARPER-174b.</title>
        <authorList>
            <person name="Tataje-Lavanda L.A."/>
            <person name="Montalvan A."/>
            <person name="Montesinos R."/>
            <person name="Zimic M."/>
            <person name="Fernandez-Sanchez M."/>
            <person name="Fernandez-Diaz M."/>
        </authorList>
    </citation>
    <scope>NUCLEOTIDE SEQUENCE [LARGE SCALE GENOMIC DNA]</scope>
    <source>
        <strain evidence="11 12">FARPER-174b</strain>
    </source>
</reference>
<evidence type="ECO:0000256" key="5">
    <source>
        <dbReference type="ARBA" id="ARBA00022694"/>
    </source>
</evidence>
<evidence type="ECO:0000256" key="10">
    <source>
        <dbReference type="ARBA" id="ARBA00032441"/>
    </source>
</evidence>
<comment type="similarity">
    <text evidence="2">Belongs to the TsaE family.</text>
</comment>
<dbReference type="GO" id="GO:0046872">
    <property type="term" value="F:metal ion binding"/>
    <property type="evidence" value="ECO:0007669"/>
    <property type="project" value="UniProtKB-KW"/>
</dbReference>
<dbReference type="EMBL" id="CP035107">
    <property type="protein sequence ID" value="QAR29959.1"/>
    <property type="molecule type" value="Genomic_DNA"/>
</dbReference>
<dbReference type="Proteomes" id="UP000287701">
    <property type="component" value="Chromosome"/>
</dbReference>
<evidence type="ECO:0000313" key="11">
    <source>
        <dbReference type="EMBL" id="QAR29959.1"/>
    </source>
</evidence>
<evidence type="ECO:0000256" key="7">
    <source>
        <dbReference type="ARBA" id="ARBA00022741"/>
    </source>
</evidence>
<dbReference type="GO" id="GO:0002949">
    <property type="term" value="P:tRNA threonylcarbamoyladenosine modification"/>
    <property type="evidence" value="ECO:0007669"/>
    <property type="project" value="InterPro"/>
</dbReference>